<gene>
    <name evidence="2" type="ORF">NDU88_004037</name>
</gene>
<reference evidence="2" key="1">
    <citation type="journal article" date="2022" name="bioRxiv">
        <title>Sequencing and chromosome-scale assembly of the giantPleurodeles waltlgenome.</title>
        <authorList>
            <person name="Brown T."/>
            <person name="Elewa A."/>
            <person name="Iarovenko S."/>
            <person name="Subramanian E."/>
            <person name="Araus A.J."/>
            <person name="Petzold A."/>
            <person name="Susuki M."/>
            <person name="Suzuki K.-i.T."/>
            <person name="Hayashi T."/>
            <person name="Toyoda A."/>
            <person name="Oliveira C."/>
            <person name="Osipova E."/>
            <person name="Leigh N.D."/>
            <person name="Simon A."/>
            <person name="Yun M.H."/>
        </authorList>
    </citation>
    <scope>NUCLEOTIDE SEQUENCE</scope>
    <source>
        <strain evidence="2">20211129_DDA</strain>
        <tissue evidence="2">Liver</tissue>
    </source>
</reference>
<dbReference type="AlphaFoldDB" id="A0AAV7V1T4"/>
<accession>A0AAV7V1T4</accession>
<name>A0AAV7V1T4_PLEWA</name>
<sequence>MDDRCLTQARKYSSEPSLLVQPLDNIPTNEHNPRPQARSHSSLSETTALYPGRRGTAWGTLPRPSWHLPARFDRCHFEASYVQRGDGRLLEPKTTKKATDRDGVTGLYGASPVAAARSTTASSVLASRFIPYSWCDVRYTDAGNNGTHSSKVPRAP</sequence>
<dbReference type="Proteomes" id="UP001066276">
    <property type="component" value="Chromosome 2_2"/>
</dbReference>
<protein>
    <submittedName>
        <fullName evidence="2">Uncharacterized protein</fullName>
    </submittedName>
</protein>
<organism evidence="2 3">
    <name type="scientific">Pleurodeles waltl</name>
    <name type="common">Iberian ribbed newt</name>
    <dbReference type="NCBI Taxonomy" id="8319"/>
    <lineage>
        <taxon>Eukaryota</taxon>
        <taxon>Metazoa</taxon>
        <taxon>Chordata</taxon>
        <taxon>Craniata</taxon>
        <taxon>Vertebrata</taxon>
        <taxon>Euteleostomi</taxon>
        <taxon>Amphibia</taxon>
        <taxon>Batrachia</taxon>
        <taxon>Caudata</taxon>
        <taxon>Salamandroidea</taxon>
        <taxon>Salamandridae</taxon>
        <taxon>Pleurodelinae</taxon>
        <taxon>Pleurodeles</taxon>
    </lineage>
</organism>
<comment type="caution">
    <text evidence="2">The sequence shown here is derived from an EMBL/GenBank/DDBJ whole genome shotgun (WGS) entry which is preliminary data.</text>
</comment>
<proteinExistence type="predicted"/>
<evidence type="ECO:0000256" key="1">
    <source>
        <dbReference type="SAM" id="MobiDB-lite"/>
    </source>
</evidence>
<keyword evidence="3" id="KW-1185">Reference proteome</keyword>
<dbReference type="EMBL" id="JANPWB010000004">
    <property type="protein sequence ID" value="KAJ1194751.1"/>
    <property type="molecule type" value="Genomic_DNA"/>
</dbReference>
<feature type="compositionally biased region" description="Polar residues" evidence="1">
    <location>
        <begin position="38"/>
        <end position="47"/>
    </location>
</feature>
<feature type="region of interest" description="Disordered" evidence="1">
    <location>
        <begin position="1"/>
        <end position="48"/>
    </location>
</feature>
<evidence type="ECO:0000313" key="3">
    <source>
        <dbReference type="Proteomes" id="UP001066276"/>
    </source>
</evidence>
<evidence type="ECO:0000313" key="2">
    <source>
        <dbReference type="EMBL" id="KAJ1194751.1"/>
    </source>
</evidence>